<evidence type="ECO:0000256" key="1">
    <source>
        <dbReference type="SAM" id="MobiDB-lite"/>
    </source>
</evidence>
<proteinExistence type="predicted"/>
<evidence type="ECO:0000313" key="3">
    <source>
        <dbReference type="Proteomes" id="UP000005268"/>
    </source>
</evidence>
<dbReference type="AlphaFoldDB" id="I3V526"/>
<organism evidence="2 3">
    <name type="scientific">Pseudomonas putida ND6</name>
    <dbReference type="NCBI Taxonomy" id="231023"/>
    <lineage>
        <taxon>Bacteria</taxon>
        <taxon>Pseudomonadati</taxon>
        <taxon>Pseudomonadota</taxon>
        <taxon>Gammaproteobacteria</taxon>
        <taxon>Pseudomonadales</taxon>
        <taxon>Pseudomonadaceae</taxon>
        <taxon>Pseudomonas</taxon>
    </lineage>
</organism>
<dbReference type="Proteomes" id="UP000005268">
    <property type="component" value="Chromosome"/>
</dbReference>
<feature type="compositionally biased region" description="Basic and acidic residues" evidence="1">
    <location>
        <begin position="179"/>
        <end position="188"/>
    </location>
</feature>
<reference evidence="2 3" key="1">
    <citation type="journal article" date="2012" name="J. Bacteriol.">
        <title>Complete Genome Sequence of the Naphthalene-Degrading Pseudomonas putida Strain ND6.</title>
        <authorList>
            <person name="Li S."/>
            <person name="Zhao H."/>
            <person name="Li Y."/>
            <person name="Niu S."/>
            <person name="Cai B."/>
        </authorList>
    </citation>
    <scope>NUCLEOTIDE SEQUENCE [LARGE SCALE GENOMIC DNA]</scope>
    <source>
        <strain evidence="2 3">ND6</strain>
    </source>
</reference>
<dbReference type="KEGG" id="ppi:YSA_11209"/>
<name>I3V526_PSEPU</name>
<feature type="region of interest" description="Disordered" evidence="1">
    <location>
        <begin position="140"/>
        <end position="188"/>
    </location>
</feature>
<dbReference type="HOGENOM" id="CLU_1439961_0_0_6"/>
<accession>I3V526</accession>
<dbReference type="PATRIC" id="fig|231023.4.peg.5372"/>
<feature type="region of interest" description="Disordered" evidence="1">
    <location>
        <begin position="77"/>
        <end position="97"/>
    </location>
</feature>
<protein>
    <submittedName>
        <fullName evidence="2">Uncharacterized protein</fullName>
    </submittedName>
</protein>
<sequence>MAGEGGAVAGVVGGVVHSLNVREPGKVHQAQTQQAGTDGDDYTLAEGNGGSKAVLFGAGDGHDAILCFLWAMGERGSPGRGRPRECNSARPPRGVHERQAGLRACEEELGSWNASPSHAVLRGTVVQTLHSLTVAGAAPALSGPAEGPGTHRFPVSPPEGHLNARHKESMGRAWRQCHTAREPSEQQV</sequence>
<dbReference type="EMBL" id="CP003588">
    <property type="protein sequence ID" value="AFK72847.1"/>
    <property type="molecule type" value="Genomic_DNA"/>
</dbReference>
<evidence type="ECO:0000313" key="2">
    <source>
        <dbReference type="EMBL" id="AFK72847.1"/>
    </source>
</evidence>
<gene>
    <name evidence="2" type="ORF">YSA_11209</name>
</gene>